<evidence type="ECO:0000256" key="6">
    <source>
        <dbReference type="ARBA" id="ARBA00022801"/>
    </source>
</evidence>
<dbReference type="SUPFAM" id="SSF54001">
    <property type="entry name" value="Cysteine proteinases"/>
    <property type="match status" value="1"/>
</dbReference>
<dbReference type="RefSeq" id="XP_018915275.1">
    <property type="nucleotide sequence ID" value="XM_019059730.2"/>
</dbReference>
<accession>A0A9P0CC64</accession>
<comment type="domain">
    <text evidence="9">The linker, or PAN3 interaction domain (PID), between the WD40 repeats and the pseudo-UCH domain mediates interaction with PAN3.</text>
</comment>
<keyword evidence="12" id="KW-1185">Reference proteome</keyword>
<keyword evidence="4 9" id="KW-0540">Nuclease</keyword>
<evidence type="ECO:0000256" key="5">
    <source>
        <dbReference type="ARBA" id="ARBA00022723"/>
    </source>
</evidence>
<dbReference type="SUPFAM" id="SSF53098">
    <property type="entry name" value="Ribonuclease H-like"/>
    <property type="match status" value="1"/>
</dbReference>
<dbReference type="FunFam" id="2.130.10.10:FF:000421">
    <property type="entry name" value="PAN2-PAN3 deadenylation complex catalytic subunit PAN2"/>
    <property type="match status" value="1"/>
</dbReference>
<dbReference type="Pfam" id="PF00929">
    <property type="entry name" value="RNase_T"/>
    <property type="match status" value="1"/>
</dbReference>
<keyword evidence="2 9" id="KW-0963">Cytoplasm</keyword>
<dbReference type="Gene3D" id="4.10.1000.40">
    <property type="match status" value="1"/>
</dbReference>
<dbReference type="InterPro" id="IPR048841">
    <property type="entry name" value="PAN2_N"/>
</dbReference>
<evidence type="ECO:0000256" key="3">
    <source>
        <dbReference type="ARBA" id="ARBA00022664"/>
    </source>
</evidence>
<evidence type="ECO:0000256" key="4">
    <source>
        <dbReference type="ARBA" id="ARBA00022722"/>
    </source>
</evidence>
<dbReference type="Gene3D" id="2.130.10.10">
    <property type="entry name" value="YVTN repeat-like/Quinoprotein amine dehydrogenase"/>
    <property type="match status" value="1"/>
</dbReference>
<dbReference type="Gene3D" id="3.30.420.10">
    <property type="entry name" value="Ribonuclease H-like superfamily/Ribonuclease H"/>
    <property type="match status" value="1"/>
</dbReference>
<dbReference type="InterPro" id="IPR028889">
    <property type="entry name" value="USP"/>
</dbReference>
<keyword evidence="3 9" id="KW-0507">mRNA processing</keyword>
<dbReference type="PROSITE" id="PS50235">
    <property type="entry name" value="USP_3"/>
    <property type="match status" value="1"/>
</dbReference>
<evidence type="ECO:0000256" key="1">
    <source>
        <dbReference type="ARBA" id="ARBA00001663"/>
    </source>
</evidence>
<comment type="caution">
    <text evidence="9">Lacks conserved residue(s) required for the propagation of feature annotation.</text>
</comment>
<reference evidence="11" key="1">
    <citation type="submission" date="2021-12" db="EMBL/GenBank/DDBJ databases">
        <authorList>
            <person name="King R."/>
        </authorList>
    </citation>
    <scope>NUCLEOTIDE SEQUENCE</scope>
</reference>
<comment type="subcellular location">
    <subcellularLocation>
        <location evidence="9">Cytoplasm</location>
        <location evidence="9">P-body</location>
    </subcellularLocation>
    <subcellularLocation>
        <location evidence="9">Nucleus</location>
    </subcellularLocation>
    <text evidence="9">Shuttles between nucleus and cytoplasm.</text>
</comment>
<dbReference type="GO" id="GO:0000932">
    <property type="term" value="C:P-body"/>
    <property type="evidence" value="ECO:0007669"/>
    <property type="project" value="UniProtKB-SubCell"/>
</dbReference>
<evidence type="ECO:0000256" key="8">
    <source>
        <dbReference type="ARBA" id="ARBA00023242"/>
    </source>
</evidence>
<dbReference type="Pfam" id="PF20770">
    <property type="entry name" value="PAN2_N"/>
    <property type="match status" value="1"/>
</dbReference>
<dbReference type="GO" id="GO:0010606">
    <property type="term" value="P:positive regulation of cytoplasmic mRNA processing body assembly"/>
    <property type="evidence" value="ECO:0007669"/>
    <property type="project" value="UniProtKB-UniRule"/>
</dbReference>
<dbReference type="PANTHER" id="PTHR15728:SF0">
    <property type="entry name" value="PAN2-PAN3 DEADENYLATION COMPLEX CATALYTIC SUBUNIT PAN2"/>
    <property type="match status" value="1"/>
</dbReference>
<dbReference type="InterPro" id="IPR013520">
    <property type="entry name" value="Ribonucl_H"/>
</dbReference>
<dbReference type="InterPro" id="IPR036322">
    <property type="entry name" value="WD40_repeat_dom_sf"/>
</dbReference>
<dbReference type="EMBL" id="OU963866">
    <property type="protein sequence ID" value="CAH0771955.1"/>
    <property type="molecule type" value="Genomic_DNA"/>
</dbReference>
<dbReference type="GeneID" id="109042804"/>
<dbReference type="GO" id="GO:0005634">
    <property type="term" value="C:nucleus"/>
    <property type="evidence" value="ECO:0007669"/>
    <property type="project" value="UniProtKB-SubCell"/>
</dbReference>
<organism evidence="11 12">
    <name type="scientific">Bemisia tabaci</name>
    <name type="common">Sweetpotato whitefly</name>
    <name type="synonym">Aleurodes tabaci</name>
    <dbReference type="NCBI Taxonomy" id="7038"/>
    <lineage>
        <taxon>Eukaryota</taxon>
        <taxon>Metazoa</taxon>
        <taxon>Ecdysozoa</taxon>
        <taxon>Arthropoda</taxon>
        <taxon>Hexapoda</taxon>
        <taxon>Insecta</taxon>
        <taxon>Pterygota</taxon>
        <taxon>Neoptera</taxon>
        <taxon>Paraneoptera</taxon>
        <taxon>Hemiptera</taxon>
        <taxon>Sternorrhyncha</taxon>
        <taxon>Aleyrodoidea</taxon>
        <taxon>Aleyrodidae</taxon>
        <taxon>Aleyrodinae</taxon>
        <taxon>Bemisia</taxon>
    </lineage>
</organism>
<dbReference type="InterPro" id="IPR036397">
    <property type="entry name" value="RNaseH_sf"/>
</dbReference>
<keyword evidence="8 9" id="KW-0539">Nucleus</keyword>
<dbReference type="CDD" id="cd06143">
    <property type="entry name" value="PAN2_exo"/>
    <property type="match status" value="1"/>
</dbReference>
<dbReference type="GO" id="GO:0004535">
    <property type="term" value="F:poly(A)-specific ribonuclease activity"/>
    <property type="evidence" value="ECO:0007669"/>
    <property type="project" value="UniProtKB-UniRule"/>
</dbReference>
<feature type="binding site" evidence="9">
    <location>
        <position position="1195"/>
    </location>
    <ligand>
        <name>a divalent metal cation</name>
        <dbReference type="ChEBI" id="CHEBI:60240"/>
        <note>catalytic</note>
    </ligand>
</feature>
<dbReference type="Pfam" id="PF13423">
    <property type="entry name" value="UCH_1"/>
    <property type="match status" value="1"/>
</dbReference>
<dbReference type="GO" id="GO:0000289">
    <property type="term" value="P:nuclear-transcribed mRNA poly(A) tail shortening"/>
    <property type="evidence" value="ECO:0007669"/>
    <property type="project" value="UniProtKB-UniRule"/>
</dbReference>
<dbReference type="GO" id="GO:0003676">
    <property type="term" value="F:nucleic acid binding"/>
    <property type="evidence" value="ECO:0007669"/>
    <property type="project" value="InterPro"/>
</dbReference>
<dbReference type="InterPro" id="IPR028881">
    <property type="entry name" value="PAN2_UCH_dom"/>
</dbReference>
<evidence type="ECO:0000256" key="2">
    <source>
        <dbReference type="ARBA" id="ARBA00022490"/>
    </source>
</evidence>
<name>A0A9P0CC64_BEMTA</name>
<dbReference type="InterPro" id="IPR050785">
    <property type="entry name" value="PAN2-PAN3_catalytic_subunit"/>
</dbReference>
<comment type="catalytic activity">
    <reaction evidence="1 9">
        <text>Exonucleolytic cleavage of poly(A) to 5'-AMP.</text>
        <dbReference type="EC" id="3.1.13.4"/>
    </reaction>
</comment>
<keyword evidence="6 9" id="KW-0378">Hydrolase</keyword>
<proteinExistence type="inferred from homology"/>
<dbReference type="InterPro" id="IPR038765">
    <property type="entry name" value="Papain-like_cys_pep_sf"/>
</dbReference>
<feature type="binding site" evidence="9">
    <location>
        <position position="1036"/>
    </location>
    <ligand>
        <name>a divalent metal cation</name>
        <dbReference type="ChEBI" id="CHEBI:60240"/>
        <note>catalytic</note>
    </ligand>
</feature>
<dbReference type="PANTHER" id="PTHR15728">
    <property type="entry name" value="DEADENYLATION COMPLEX CATALYTIC SUBUNIT PAN2"/>
    <property type="match status" value="1"/>
</dbReference>
<evidence type="ECO:0000256" key="7">
    <source>
        <dbReference type="ARBA" id="ARBA00022839"/>
    </source>
</evidence>
<keyword evidence="7 9" id="KW-0269">Exonuclease</keyword>
<dbReference type="InterPro" id="IPR030843">
    <property type="entry name" value="PAN2"/>
</dbReference>
<dbReference type="InterPro" id="IPR015943">
    <property type="entry name" value="WD40/YVTN_repeat-like_dom_sf"/>
</dbReference>
<comment type="activity regulation">
    <text evidence="9">Positively regulated by the regulatory subunit PAN3.</text>
</comment>
<dbReference type="Proteomes" id="UP001152759">
    <property type="component" value="Chromosome 5"/>
</dbReference>
<dbReference type="FunFam" id="3.30.420.10:FF:000011">
    <property type="entry name" value="PAN2-PAN3 deadenylation complex catalytic subunit PAN2"/>
    <property type="match status" value="1"/>
</dbReference>
<dbReference type="GO" id="GO:0006397">
    <property type="term" value="P:mRNA processing"/>
    <property type="evidence" value="ECO:0007669"/>
    <property type="project" value="UniProtKB-KW"/>
</dbReference>
<evidence type="ECO:0000313" key="11">
    <source>
        <dbReference type="EMBL" id="CAH0771955.1"/>
    </source>
</evidence>
<feature type="binding site" evidence="9">
    <location>
        <position position="1143"/>
    </location>
    <ligand>
        <name>a divalent metal cation</name>
        <dbReference type="ChEBI" id="CHEBI:60240"/>
        <note>catalytic</note>
    </ligand>
</feature>
<dbReference type="GO" id="GO:0046872">
    <property type="term" value="F:metal ion binding"/>
    <property type="evidence" value="ECO:0007669"/>
    <property type="project" value="UniProtKB-KW"/>
</dbReference>
<dbReference type="SMART" id="SM00479">
    <property type="entry name" value="EXOIII"/>
    <property type="match status" value="1"/>
</dbReference>
<gene>
    <name evidence="9" type="primary">PAN2</name>
    <name evidence="11" type="ORF">BEMITA_LOCUS8628</name>
</gene>
<dbReference type="Gene3D" id="3.90.70.10">
    <property type="entry name" value="Cysteine proteinases"/>
    <property type="match status" value="1"/>
</dbReference>
<evidence type="ECO:0000256" key="9">
    <source>
        <dbReference type="HAMAP-Rule" id="MF_03182"/>
    </source>
</evidence>
<feature type="domain" description="USP" evidence="10">
    <location>
        <begin position="527"/>
        <end position="981"/>
    </location>
</feature>
<comment type="cofactor">
    <cofactor evidence="9">
        <name>a divalent metal cation</name>
        <dbReference type="ChEBI" id="CHEBI:60240"/>
    </cofactor>
    <text evidence="9">Binds 2 metal cations per subunit in the catalytic exonuclease domain.</text>
</comment>
<comment type="subunit">
    <text evidence="9">Forms a heterotrimer with an asymmetric homodimer of the regulatory subunit PAN3 to form the poly(A)-nuclease (PAN) deadenylation complex.</text>
</comment>
<comment type="domain">
    <text evidence="9">Contains a pseudo-UCH domain. This ubiquitin C-terminal hydrolase (UCH)-like or ubiquitin specific protease (USP)-like domain is predicted to be catalytically inactive because it lacks the active site catalytic triad characteristic of thiol proteases, with residues at the equivalent structural positions that are incompatible with catalysis, and it cannot bind ubiquitin. It functions as a structural scaffold for intra- and intermolecular interactions in the complex.</text>
</comment>
<dbReference type="GO" id="GO:0031251">
    <property type="term" value="C:PAN complex"/>
    <property type="evidence" value="ECO:0007669"/>
    <property type="project" value="UniProtKB-UniRule"/>
</dbReference>
<keyword evidence="5 9" id="KW-0479">Metal-binding</keyword>
<comment type="similarity">
    <text evidence="9">Belongs to the peptidase C19 family. PAN2 subfamily.</text>
</comment>
<dbReference type="OrthoDB" id="16516at2759"/>
<comment type="function">
    <text evidence="9">Catalytic subunit of the poly(A)-nuclease (PAN) deadenylation complex, one of two cytoplasmic mRNA deadenylases involved in general and miRNA-mediated mRNA turnover. PAN specifically shortens poly(A) tails of RNA and the activity is stimulated by poly(A)-binding protein (PABP). PAN deadenylation is followed by rapid degradation of the shortened mRNA tails by the CCR4-NOT complex. Deadenylated mRNAs are then degraded by two alternative mechanisms, namely exosome-mediated 3'-5' exonucleolytic degradation, or deadenlyation-dependent mRNA decaping and subsequent 5'-3' exonucleolytic degradation by XRN1.</text>
</comment>
<dbReference type="CTD" id="9924"/>
<dbReference type="SUPFAM" id="SSF50978">
    <property type="entry name" value="WD40 repeat-like"/>
    <property type="match status" value="1"/>
</dbReference>
<evidence type="ECO:0000313" key="12">
    <source>
        <dbReference type="Proteomes" id="UP001152759"/>
    </source>
</evidence>
<dbReference type="KEGG" id="btab:109042804"/>
<protein>
    <recommendedName>
        <fullName evidence="9">PAN2-PAN3 deadenylation complex catalytic subunit PAN2</fullName>
        <ecNumber evidence="9">3.1.13.4</ecNumber>
    </recommendedName>
    <alternativeName>
        <fullName evidence="9">PAB1P-dependent poly(A)-specific ribonuclease</fullName>
    </alternativeName>
    <alternativeName>
        <fullName evidence="9">Poly(A)-nuclease deadenylation complex subunit 2</fullName>
        <shortName evidence="9">PAN deadenylation complex subunit 2</shortName>
    </alternativeName>
</protein>
<dbReference type="EC" id="3.1.13.4" evidence="9"/>
<dbReference type="HAMAP" id="MF_03182">
    <property type="entry name" value="PAN2"/>
    <property type="match status" value="1"/>
</dbReference>
<evidence type="ECO:0000259" key="10">
    <source>
        <dbReference type="PROSITE" id="PS50235"/>
    </source>
</evidence>
<feature type="binding site" evidence="9">
    <location>
        <position position="1034"/>
    </location>
    <ligand>
        <name>a divalent metal cation</name>
        <dbReference type="ChEBI" id="CHEBI:60240"/>
        <note>catalytic</note>
    </ligand>
</feature>
<sequence>MEFRPSGLPQFNSSADQMMLYGNYMKNEGGDGVNYDLSSGNEFIPVQHYDQMGGVEFELCTEYTESHTILTDNCSQHGVTAVAFDLHEELLWIGKERGYVASYYGPDMQKHSAFRVHNSEEVRCISSVDCGILALTASSLRCQLRRGLPIFTHSSDNLNEMQCFLPLSHQARDSILMGGHQHKLVEFNLARGEEVNLIDLKESSCAILRQHGNRYVCCGDPSGIIQLRDPLSLKVEHSLEAHTGSLSDFDIHGNLLVTCGFSSRQGGLVVDRLLMVFDIRMMRSVSPIPVLLDPLLLRFMPSFSSRLAVVSSLGQLQLVDTVPLSEPEVSLFQVNATDSLCLSFDVSTSCQVIAIGDSAASLHVFTSKQTPIINTLSRPTEFADPVETYPPINVTDELAVLAAIPLVYPVPAPLVSDWPSQFVKKTHRHHPPIDPEIIRTMKMQGTIGYAPNPHSKRRNQVPYTQDFKSAHRNGNPMDQNPSLKEGDANSAPVFVAIPKRYRKLDMKYWKSGPEDFDFEQFNKTHFSGLEATLPNSYCNAMIQVLYFSEQLRQIVLSHVCQAEFCLCCELGFLFHMLTLSTGYPCHSGNFLRALRNAHEASALNLILPDQNNLELKKKTNLVTLIQNWNRFILHQLHFELLEWKKRKAKESEKRAEFVYRDTDFPSIDLQSRIANKRVKNKVDQQGDSLEAVSVKDEETEVSRLFGSKQLHVHRCLKCQHSISRESNLLVCNLIYPENVAENTEYTFCEVLKQSLCPEQTTPAWCDQCERFQPTLQSRQLKALPTLLTINCNIESSADKAFWQSQMDVLVKKALDSNPVSDIGPNSLNPPIVSSTKPCRYGQNCTRPGCRFKHPGRATETTTTQNSSNPYSTNSWLPLHVHLQLLSTGEVLISKLERSEVNSVASAPKKDDVSLSVVYNLSAVVCHVNDEKKNLVAIINTDYENENWHVFNDVSITPVTAQEAVWFSLDWKIPCVLYWSKHKVKSEEPPPAPPAITSQVFCEDVCLAQNNRSGITFVPLTAEETPKSGEIVAMDAEFVTLNQEEAEIRSDGKLSTVKPSHMSVARVSVIRGQGVLAGTPFIDDYISTQEQVVDYLTKFSGIQPGDLNAASSSKHLTTLKSTYLKLRYLVDNGVKFVGHGLNNDFRVINLVVPPEQVIDTVNLFHLPHQRMVSLRFLAWHFLGLKIQAETHDSIEDAKAALQLYQLYLKFSEEGVVQTHLEEMYKEGKSCQWKVPNVDE</sequence>
<dbReference type="InterPro" id="IPR012337">
    <property type="entry name" value="RNaseH-like_sf"/>
</dbReference>
<dbReference type="AlphaFoldDB" id="A0A9P0CC64"/>